<keyword evidence="3" id="KW-1003">Cell membrane</keyword>
<dbReference type="GO" id="GO:0015031">
    <property type="term" value="P:protein transport"/>
    <property type="evidence" value="ECO:0007669"/>
    <property type="project" value="UniProtKB-KW"/>
</dbReference>
<feature type="transmembrane region" description="Helical" evidence="8">
    <location>
        <begin position="12"/>
        <end position="32"/>
    </location>
</feature>
<dbReference type="PANTHER" id="PTHR30558:SF3">
    <property type="entry name" value="BIOPOLYMER TRANSPORT PROTEIN EXBD-RELATED"/>
    <property type="match status" value="1"/>
</dbReference>
<dbReference type="GO" id="GO:0005886">
    <property type="term" value="C:plasma membrane"/>
    <property type="evidence" value="ECO:0007669"/>
    <property type="project" value="UniProtKB-SubCell"/>
</dbReference>
<dbReference type="GO" id="GO:0022857">
    <property type="term" value="F:transmembrane transporter activity"/>
    <property type="evidence" value="ECO:0007669"/>
    <property type="project" value="InterPro"/>
</dbReference>
<gene>
    <name evidence="9" type="ordered locus">Turpa_3879</name>
</gene>
<evidence type="ECO:0000313" key="9">
    <source>
        <dbReference type="EMBL" id="AFM14513.1"/>
    </source>
</evidence>
<dbReference type="OrthoDB" id="9793581at2"/>
<dbReference type="Pfam" id="PF02472">
    <property type="entry name" value="ExbD"/>
    <property type="match status" value="1"/>
</dbReference>
<dbReference type="AlphaFoldDB" id="I4BB56"/>
<evidence type="ECO:0000256" key="4">
    <source>
        <dbReference type="ARBA" id="ARBA00022692"/>
    </source>
</evidence>
<evidence type="ECO:0000256" key="1">
    <source>
        <dbReference type="ARBA" id="ARBA00004162"/>
    </source>
</evidence>
<dbReference type="STRING" id="869212.Turpa_3879"/>
<evidence type="ECO:0000256" key="2">
    <source>
        <dbReference type="ARBA" id="ARBA00005811"/>
    </source>
</evidence>
<comment type="similarity">
    <text evidence="2 7">Belongs to the ExbD/TolR family.</text>
</comment>
<dbReference type="InterPro" id="IPR003400">
    <property type="entry name" value="ExbD"/>
</dbReference>
<keyword evidence="4 7" id="KW-0812">Transmembrane</keyword>
<evidence type="ECO:0000256" key="3">
    <source>
        <dbReference type="ARBA" id="ARBA00022475"/>
    </source>
</evidence>
<organism evidence="9 10">
    <name type="scientific">Turneriella parva (strain ATCC BAA-1111 / DSM 21527 / NCTC 11395 / H)</name>
    <name type="common">Leptospira parva</name>
    <dbReference type="NCBI Taxonomy" id="869212"/>
    <lineage>
        <taxon>Bacteria</taxon>
        <taxon>Pseudomonadati</taxon>
        <taxon>Spirochaetota</taxon>
        <taxon>Spirochaetia</taxon>
        <taxon>Leptospirales</taxon>
        <taxon>Leptospiraceae</taxon>
        <taxon>Turneriella</taxon>
    </lineage>
</organism>
<evidence type="ECO:0000256" key="5">
    <source>
        <dbReference type="ARBA" id="ARBA00022989"/>
    </source>
</evidence>
<proteinExistence type="inferred from homology"/>
<accession>I4BB56</accession>
<sequence length="132" mass="14935">MVRSRTRLSLRTGIELAPFVDILFLLVTYFLMNATLANNPAIKIELPKSDSSQAAETQPLIVLINQDNQIFVNDKNVPLKELGKTVNDLIKDKEKDQVIIRGDKRSSYQMIISVMDELNKSGVTRFNLATDR</sequence>
<evidence type="ECO:0000313" key="10">
    <source>
        <dbReference type="Proteomes" id="UP000006048"/>
    </source>
</evidence>
<keyword evidence="10" id="KW-1185">Reference proteome</keyword>
<protein>
    <submittedName>
        <fullName evidence="9">Biopolymer transport protein ExbD/TolR</fullName>
    </submittedName>
</protein>
<evidence type="ECO:0000256" key="6">
    <source>
        <dbReference type="ARBA" id="ARBA00023136"/>
    </source>
</evidence>
<name>I4BB56_TURPD</name>
<dbReference type="EMBL" id="CP002959">
    <property type="protein sequence ID" value="AFM14513.1"/>
    <property type="molecule type" value="Genomic_DNA"/>
</dbReference>
<dbReference type="HOGENOM" id="CLU_085305_3_2_12"/>
<dbReference type="KEGG" id="tpx:Turpa_3879"/>
<keyword evidence="7" id="KW-0813">Transport</keyword>
<keyword evidence="6 8" id="KW-0472">Membrane</keyword>
<dbReference type="Gene3D" id="3.30.420.270">
    <property type="match status" value="1"/>
</dbReference>
<evidence type="ECO:0000256" key="7">
    <source>
        <dbReference type="RuleBase" id="RU003879"/>
    </source>
</evidence>
<evidence type="ECO:0000256" key="8">
    <source>
        <dbReference type="SAM" id="Phobius"/>
    </source>
</evidence>
<dbReference type="PATRIC" id="fig|869212.3.peg.3909"/>
<dbReference type="Proteomes" id="UP000006048">
    <property type="component" value="Chromosome"/>
</dbReference>
<keyword evidence="7" id="KW-0653">Protein transport</keyword>
<dbReference type="RefSeq" id="WP_014804990.1">
    <property type="nucleotide sequence ID" value="NC_018020.1"/>
</dbReference>
<keyword evidence="5 8" id="KW-1133">Transmembrane helix</keyword>
<reference evidence="9 10" key="1">
    <citation type="submission" date="2012-06" db="EMBL/GenBank/DDBJ databases">
        <title>The complete chromosome of genome of Turneriella parva DSM 21527.</title>
        <authorList>
            <consortium name="US DOE Joint Genome Institute (JGI-PGF)"/>
            <person name="Lucas S."/>
            <person name="Han J."/>
            <person name="Lapidus A."/>
            <person name="Bruce D."/>
            <person name="Goodwin L."/>
            <person name="Pitluck S."/>
            <person name="Peters L."/>
            <person name="Kyrpides N."/>
            <person name="Mavromatis K."/>
            <person name="Ivanova N."/>
            <person name="Mikhailova N."/>
            <person name="Chertkov O."/>
            <person name="Detter J.C."/>
            <person name="Tapia R."/>
            <person name="Han C."/>
            <person name="Land M."/>
            <person name="Hauser L."/>
            <person name="Markowitz V."/>
            <person name="Cheng J.-F."/>
            <person name="Hugenholtz P."/>
            <person name="Woyke T."/>
            <person name="Wu D."/>
            <person name="Gronow S."/>
            <person name="Wellnitz S."/>
            <person name="Brambilla E."/>
            <person name="Klenk H.-P."/>
            <person name="Eisen J.A."/>
        </authorList>
    </citation>
    <scope>NUCLEOTIDE SEQUENCE [LARGE SCALE GENOMIC DNA]</scope>
    <source>
        <strain evidence="10">ATCC BAA-1111 / DSM 21527 / NCTC 11395 / H</strain>
    </source>
</reference>
<comment type="subcellular location">
    <subcellularLocation>
        <location evidence="1">Cell membrane</location>
        <topology evidence="1">Single-pass membrane protein</topology>
    </subcellularLocation>
    <subcellularLocation>
        <location evidence="7">Cell membrane</location>
        <topology evidence="7">Single-pass type II membrane protein</topology>
    </subcellularLocation>
</comment>
<dbReference type="PANTHER" id="PTHR30558">
    <property type="entry name" value="EXBD MEMBRANE COMPONENT OF PMF-DRIVEN MACROMOLECULE IMPORT SYSTEM"/>
    <property type="match status" value="1"/>
</dbReference>